<evidence type="ECO:0000256" key="14">
    <source>
        <dbReference type="ARBA" id="ARBA00023204"/>
    </source>
</evidence>
<gene>
    <name evidence="18" type="ORF">LSTR_LSTR001990</name>
</gene>
<evidence type="ECO:0000256" key="10">
    <source>
        <dbReference type="ARBA" id="ARBA00022771"/>
    </source>
</evidence>
<evidence type="ECO:0000256" key="6">
    <source>
        <dbReference type="ARBA" id="ARBA00022702"/>
    </source>
</evidence>
<dbReference type="OrthoDB" id="17307at2759"/>
<evidence type="ECO:0000256" key="3">
    <source>
        <dbReference type="ARBA" id="ARBA00005273"/>
    </source>
</evidence>
<dbReference type="Pfam" id="PF06377">
    <property type="entry name" value="Adipokin_hormo"/>
    <property type="match status" value="1"/>
</dbReference>
<evidence type="ECO:0000256" key="17">
    <source>
        <dbReference type="RuleBase" id="RU368090"/>
    </source>
</evidence>
<dbReference type="GO" id="GO:0007218">
    <property type="term" value="P:neuropeptide signaling pathway"/>
    <property type="evidence" value="ECO:0007669"/>
    <property type="project" value="UniProtKB-KW"/>
</dbReference>
<comment type="similarity">
    <text evidence="4">Belongs to the AKH/HRTH/RPCH family.</text>
</comment>
<keyword evidence="14 17" id="KW-0234">DNA repair</keyword>
<sequence>MADTIETSLLVIVFDINPTQRILINEPHKEGQKFTHCVDAVTAFANSHLMLKPRNKLAVITSDAETSQFIYPGSDEGESLLSARQRDGQYELFTHVERTIRGNLQSVIMSSKPPDPTKETLLAGAFAMALCYINRQEIEKPVGEKLNSRILAITGSSDSASQYMNYMNVFFTAQKQNVIIDICSLDHDLGLLQQGCDISGGLYLRIPQFQGLLQYLLWVFLPEPPIRKKLLLPPPVKVDYRASCFCHRQLIDIGYVCSVCLSIFCRFSPICTTCHAVFKTPGPLPTKPKKKKQKLGLEIVSRPEGKDELQRLEILDINWEGHSPAISDPVKMYHRQNMSLAIAFVAIILCFHMMENIVNGQVTFSRDWTPGKRAGYMADNECSIKPVSSLCQMLLNEIRVFASCEARSISNYIQQKTSDQNRR</sequence>
<evidence type="ECO:0000256" key="7">
    <source>
        <dbReference type="ARBA" id="ARBA00022723"/>
    </source>
</evidence>
<dbReference type="Proteomes" id="UP000291343">
    <property type="component" value="Unassembled WGS sequence"/>
</dbReference>
<dbReference type="InterPro" id="IPR004600">
    <property type="entry name" value="TFIIH_Tfb4/GTF2H3"/>
</dbReference>
<proteinExistence type="inferred from homology"/>
<comment type="subcellular location">
    <subcellularLocation>
        <location evidence="1 17">Nucleus</location>
    </subcellularLocation>
    <subcellularLocation>
        <location evidence="2">Secreted</location>
    </subcellularLocation>
</comment>
<evidence type="ECO:0000313" key="19">
    <source>
        <dbReference type="Proteomes" id="UP000291343"/>
    </source>
</evidence>
<comment type="subunit">
    <text evidence="17">Part of a TFIID-containing RNA polymerase II pre-initiation complex that is composed of TBP and at least GTF2A1, GTF2A2, GTF2E1, GTF2E2, GTF2F1, GTF2H2, GTF2H3, GTF2H4, GTF2H5, GTF2B, TCEA1, ERCC2, ERCC3, TAF1, TAF2, TAF3, TAF4, TAF5, TAF6, TAF7, TAF8, TAF9, TAF10, TAF11, TAF12 and TAF13. Component of the 7-subunit TFIIH core complex composed of XPB/ERCC3, XPD/ERCC2, GTF2H1, GTF2H2, GTF2H3, GTF2H4 and GTF2H5, which is active in NER. The core complex associates with the 3-subunit CDK-activating kinase (CAK) module composed of CCNH/cyclin H, CDK7 and MNAT1 to form the 10-subunit holoenzyme (holo-TFIIH) active in transcription. Interacts with RARA; the interaction requires prior phosphorylation of RARA on 'Ser-369' which then enhances interaction of RARA with CDK7.</text>
</comment>
<keyword evidence="5" id="KW-0964">Secreted</keyword>
<dbReference type="GO" id="GO:0005576">
    <property type="term" value="C:extracellular region"/>
    <property type="evidence" value="ECO:0007669"/>
    <property type="project" value="UniProtKB-SubCell"/>
</dbReference>
<keyword evidence="19" id="KW-1185">Reference proteome</keyword>
<evidence type="ECO:0000256" key="16">
    <source>
        <dbReference type="ARBA" id="ARBA00023320"/>
    </source>
</evidence>
<evidence type="ECO:0000256" key="12">
    <source>
        <dbReference type="ARBA" id="ARBA00023015"/>
    </source>
</evidence>
<keyword evidence="15 17" id="KW-0539">Nucleus</keyword>
<evidence type="ECO:0000256" key="13">
    <source>
        <dbReference type="ARBA" id="ARBA00023163"/>
    </source>
</evidence>
<dbReference type="FunCoup" id="A0A482XHP4">
    <property type="interactions" value="2222"/>
</dbReference>
<evidence type="ECO:0000256" key="5">
    <source>
        <dbReference type="ARBA" id="ARBA00022525"/>
    </source>
</evidence>
<dbReference type="PANTHER" id="PTHR12831:SF0">
    <property type="entry name" value="GENERAL TRANSCRIPTION FACTOR IIH SUBUNIT 3"/>
    <property type="match status" value="1"/>
</dbReference>
<dbReference type="GO" id="GO:0005179">
    <property type="term" value="F:hormone activity"/>
    <property type="evidence" value="ECO:0007669"/>
    <property type="project" value="UniProtKB-KW"/>
</dbReference>
<keyword evidence="7 17" id="KW-0479">Metal-binding</keyword>
<evidence type="ECO:0000256" key="4">
    <source>
        <dbReference type="ARBA" id="ARBA00006145"/>
    </source>
</evidence>
<evidence type="ECO:0000256" key="11">
    <source>
        <dbReference type="ARBA" id="ARBA00022833"/>
    </source>
</evidence>
<evidence type="ECO:0000256" key="15">
    <source>
        <dbReference type="ARBA" id="ARBA00023242"/>
    </source>
</evidence>
<protein>
    <recommendedName>
        <fullName evidence="17">General transcription factor IIH subunit 3</fullName>
    </recommendedName>
    <alternativeName>
        <fullName evidence="17">General transcription factor IIH polypeptide 3</fullName>
    </alternativeName>
</protein>
<dbReference type="GO" id="GO:0000439">
    <property type="term" value="C:transcription factor TFIIH core complex"/>
    <property type="evidence" value="ECO:0007669"/>
    <property type="project" value="UniProtKB-UniRule"/>
</dbReference>
<dbReference type="InterPro" id="IPR010475">
    <property type="entry name" value="AKH/RPCH_hormone"/>
</dbReference>
<comment type="caution">
    <text evidence="18">The sequence shown here is derived from an EMBL/GenBank/DDBJ whole genome shotgun (WGS) entry which is preliminary data.</text>
</comment>
<evidence type="ECO:0000313" key="18">
    <source>
        <dbReference type="EMBL" id="RZF45029.1"/>
    </source>
</evidence>
<dbReference type="InterPro" id="IPR036465">
    <property type="entry name" value="vWFA_dom_sf"/>
</dbReference>
<evidence type="ECO:0000256" key="8">
    <source>
        <dbReference type="ARBA" id="ARBA00022729"/>
    </source>
</evidence>
<dbReference type="EMBL" id="QKKF02010000">
    <property type="protein sequence ID" value="RZF45029.1"/>
    <property type="molecule type" value="Genomic_DNA"/>
</dbReference>
<organism evidence="18 19">
    <name type="scientific">Laodelphax striatellus</name>
    <name type="common">Small brown planthopper</name>
    <name type="synonym">Delphax striatella</name>
    <dbReference type="NCBI Taxonomy" id="195883"/>
    <lineage>
        <taxon>Eukaryota</taxon>
        <taxon>Metazoa</taxon>
        <taxon>Ecdysozoa</taxon>
        <taxon>Arthropoda</taxon>
        <taxon>Hexapoda</taxon>
        <taxon>Insecta</taxon>
        <taxon>Pterygota</taxon>
        <taxon>Neoptera</taxon>
        <taxon>Paraneoptera</taxon>
        <taxon>Hemiptera</taxon>
        <taxon>Auchenorrhyncha</taxon>
        <taxon>Fulgoroidea</taxon>
        <taxon>Delphacidae</taxon>
        <taxon>Criomorphinae</taxon>
        <taxon>Laodelphax</taxon>
    </lineage>
</organism>
<keyword evidence="16" id="KW-0527">Neuropeptide</keyword>
<dbReference type="GO" id="GO:0006355">
    <property type="term" value="P:regulation of DNA-templated transcription"/>
    <property type="evidence" value="ECO:0007669"/>
    <property type="project" value="InterPro"/>
</dbReference>
<keyword evidence="10 17" id="KW-0863">Zinc-finger</keyword>
<evidence type="ECO:0000256" key="9">
    <source>
        <dbReference type="ARBA" id="ARBA00022763"/>
    </source>
</evidence>
<evidence type="ECO:0000256" key="1">
    <source>
        <dbReference type="ARBA" id="ARBA00004123"/>
    </source>
</evidence>
<dbReference type="STRING" id="195883.A0A482XHP4"/>
<name>A0A482XHP4_LAOST</name>
<dbReference type="Gene3D" id="3.40.50.410">
    <property type="entry name" value="von Willebrand factor, type A domain"/>
    <property type="match status" value="1"/>
</dbReference>
<dbReference type="GO" id="GO:0006289">
    <property type="term" value="P:nucleotide-excision repair"/>
    <property type="evidence" value="ECO:0007669"/>
    <property type="project" value="UniProtKB-UniRule"/>
</dbReference>
<comment type="function">
    <text evidence="17">Component of the general transcription and DNA repair factor IIH (TFIIH) core complex, which is involved in general and transcription-coupled nucleotide excision repair (NER) of damaged DNA and, when complexed to CAK, in RNA transcription by RNA polymerase II. In NER, TFIIH acts by opening DNA around the lesion to allow the excision of the damaged oligonucleotide and its replacement by a new DNA fragment. In transcription, TFIIH has an essential role in transcription initiation. When the pre-initiation complex (PIC) has been established, TFIIH is required for promoter opening and promoter escape. Phosphorylation of the C-terminal tail (CTD) of the largest subunit of RNA polymerase II by the kinase module CAK controls the initiation of transcription.</text>
</comment>
<keyword evidence="12 17" id="KW-0805">Transcription regulation</keyword>
<keyword evidence="8" id="KW-0732">Signal</keyword>
<dbReference type="InParanoid" id="A0A482XHP4"/>
<accession>A0A482XHP4</accession>
<evidence type="ECO:0000256" key="2">
    <source>
        <dbReference type="ARBA" id="ARBA00004613"/>
    </source>
</evidence>
<dbReference type="SMR" id="A0A482XHP4"/>
<reference evidence="18 19" key="1">
    <citation type="journal article" date="2017" name="Gigascience">
        <title>Genome sequence of the small brown planthopper, Laodelphax striatellus.</title>
        <authorList>
            <person name="Zhu J."/>
            <person name="Jiang F."/>
            <person name="Wang X."/>
            <person name="Yang P."/>
            <person name="Bao Y."/>
            <person name="Zhao W."/>
            <person name="Wang W."/>
            <person name="Lu H."/>
            <person name="Wang Q."/>
            <person name="Cui N."/>
            <person name="Li J."/>
            <person name="Chen X."/>
            <person name="Luo L."/>
            <person name="Yu J."/>
            <person name="Kang L."/>
            <person name="Cui F."/>
        </authorList>
    </citation>
    <scope>NUCLEOTIDE SEQUENCE [LARGE SCALE GENOMIC DNA]</scope>
    <source>
        <strain evidence="18">Lst14</strain>
    </source>
</reference>
<comment type="similarity">
    <text evidence="3 17">Belongs to the TFB4 family.</text>
</comment>
<dbReference type="PANTHER" id="PTHR12831">
    <property type="entry name" value="TRANSCRIPTION INITIATION FACTOR IIH TFIIH , POLYPEPTIDE 3-RELATED"/>
    <property type="match status" value="1"/>
</dbReference>
<dbReference type="GO" id="GO:0005675">
    <property type="term" value="C:transcription factor TFIIH holo complex"/>
    <property type="evidence" value="ECO:0007669"/>
    <property type="project" value="UniProtKB-UniRule"/>
</dbReference>
<keyword evidence="11 17" id="KW-0862">Zinc</keyword>
<keyword evidence="13 17" id="KW-0804">Transcription</keyword>
<dbReference type="AlphaFoldDB" id="A0A482XHP4"/>
<dbReference type="GO" id="GO:0008270">
    <property type="term" value="F:zinc ion binding"/>
    <property type="evidence" value="ECO:0007669"/>
    <property type="project" value="UniProtKB-KW"/>
</dbReference>
<keyword evidence="9 17" id="KW-0227">DNA damage</keyword>
<keyword evidence="6" id="KW-0372">Hormone</keyword>
<dbReference type="Pfam" id="PF03850">
    <property type="entry name" value="Tfb4"/>
    <property type="match status" value="1"/>
</dbReference>